<proteinExistence type="inferred from homology"/>
<dbReference type="PROSITE" id="PS50928">
    <property type="entry name" value="ABC_TM1"/>
    <property type="match status" value="1"/>
</dbReference>
<evidence type="ECO:0000256" key="7">
    <source>
        <dbReference type="RuleBase" id="RU363032"/>
    </source>
</evidence>
<keyword evidence="6 7" id="KW-0472">Membrane</keyword>
<sequence length="297" mass="32630">MRKLLLYQKSLSDRVTDMVIYIVLALFGIATLFPVYYVFVVSITPYSEVLRNGGFLLIPKNITFEAFKAIFTSGVVPRALNVTVLITVMGTALNLAVTTLLAYPLSKKFLPGRNAVLLAIVFTMLFSGGLIPTFLTVKAVGLMNTIWALIIPGLVSTFNMLIMKTYFESLPPEIEEAAKVDGCTDVGTLLRIVLPLSAPIMATLGLFYGVNHWNSYFGGIMYLNDRDMFPLQVVLRNMIVTPSVSQELSVPQSQLSALPPESIKMATVVVAIIPVIAVYPFLQRYFIKGMMLGAVKG</sequence>
<evidence type="ECO:0000259" key="8">
    <source>
        <dbReference type="PROSITE" id="PS50928"/>
    </source>
</evidence>
<dbReference type="EMBL" id="JBHLVF010000006">
    <property type="protein sequence ID" value="MFC0390329.1"/>
    <property type="molecule type" value="Genomic_DNA"/>
</dbReference>
<evidence type="ECO:0000256" key="5">
    <source>
        <dbReference type="ARBA" id="ARBA00022989"/>
    </source>
</evidence>
<dbReference type="SUPFAM" id="SSF161098">
    <property type="entry name" value="MetI-like"/>
    <property type="match status" value="1"/>
</dbReference>
<evidence type="ECO:0000256" key="3">
    <source>
        <dbReference type="ARBA" id="ARBA00022475"/>
    </source>
</evidence>
<evidence type="ECO:0000313" key="10">
    <source>
        <dbReference type="Proteomes" id="UP001589818"/>
    </source>
</evidence>
<dbReference type="RefSeq" id="WP_204819219.1">
    <property type="nucleotide sequence ID" value="NZ_JANHOF010000003.1"/>
</dbReference>
<evidence type="ECO:0000256" key="6">
    <source>
        <dbReference type="ARBA" id="ARBA00023136"/>
    </source>
</evidence>
<accession>A0ABV6J4C4</accession>
<dbReference type="InterPro" id="IPR000515">
    <property type="entry name" value="MetI-like"/>
</dbReference>
<name>A0ABV6J4C4_9BACL</name>
<dbReference type="Proteomes" id="UP001589818">
    <property type="component" value="Unassembled WGS sequence"/>
</dbReference>
<dbReference type="PANTHER" id="PTHR43744:SF9">
    <property type="entry name" value="POLYGALACTURONAN_RHAMNOGALACTURONAN TRANSPORT SYSTEM PERMEASE PROTEIN YTCP"/>
    <property type="match status" value="1"/>
</dbReference>
<keyword evidence="3" id="KW-1003">Cell membrane</keyword>
<reference evidence="9 10" key="1">
    <citation type="submission" date="2024-09" db="EMBL/GenBank/DDBJ databases">
        <authorList>
            <person name="Sun Q."/>
            <person name="Mori K."/>
        </authorList>
    </citation>
    <scope>NUCLEOTIDE SEQUENCE [LARGE SCALE GENOMIC DNA]</scope>
    <source>
        <strain evidence="9 10">CCM 4839</strain>
    </source>
</reference>
<comment type="caution">
    <text evidence="9">The sequence shown here is derived from an EMBL/GenBank/DDBJ whole genome shotgun (WGS) entry which is preliminary data.</text>
</comment>
<comment type="similarity">
    <text evidence="7">Belongs to the binding-protein-dependent transport system permease family.</text>
</comment>
<feature type="transmembrane region" description="Helical" evidence="7">
    <location>
        <begin position="115"/>
        <end position="134"/>
    </location>
</feature>
<dbReference type="PANTHER" id="PTHR43744">
    <property type="entry name" value="ABC TRANSPORTER PERMEASE PROTEIN MG189-RELATED-RELATED"/>
    <property type="match status" value="1"/>
</dbReference>
<evidence type="ECO:0000256" key="4">
    <source>
        <dbReference type="ARBA" id="ARBA00022692"/>
    </source>
</evidence>
<evidence type="ECO:0000313" key="9">
    <source>
        <dbReference type="EMBL" id="MFC0390329.1"/>
    </source>
</evidence>
<dbReference type="Gene3D" id="1.10.3720.10">
    <property type="entry name" value="MetI-like"/>
    <property type="match status" value="1"/>
</dbReference>
<keyword evidence="5 7" id="KW-1133">Transmembrane helix</keyword>
<dbReference type="Pfam" id="PF00528">
    <property type="entry name" value="BPD_transp_1"/>
    <property type="match status" value="1"/>
</dbReference>
<keyword evidence="4 7" id="KW-0812">Transmembrane</keyword>
<feature type="domain" description="ABC transmembrane type-1" evidence="8">
    <location>
        <begin position="80"/>
        <end position="282"/>
    </location>
</feature>
<feature type="transmembrane region" description="Helical" evidence="7">
    <location>
        <begin position="20"/>
        <end position="39"/>
    </location>
</feature>
<feature type="transmembrane region" description="Helical" evidence="7">
    <location>
        <begin position="263"/>
        <end position="282"/>
    </location>
</feature>
<feature type="transmembrane region" description="Helical" evidence="7">
    <location>
        <begin position="82"/>
        <end position="103"/>
    </location>
</feature>
<protein>
    <submittedName>
        <fullName evidence="9">Carbohydrate ABC transporter permease</fullName>
    </submittedName>
</protein>
<feature type="transmembrane region" description="Helical" evidence="7">
    <location>
        <begin position="146"/>
        <end position="167"/>
    </location>
</feature>
<keyword evidence="2 7" id="KW-0813">Transport</keyword>
<dbReference type="InterPro" id="IPR035906">
    <property type="entry name" value="MetI-like_sf"/>
</dbReference>
<gene>
    <name evidence="9" type="ORF">ACFFJ8_02950</name>
</gene>
<keyword evidence="10" id="KW-1185">Reference proteome</keyword>
<dbReference type="CDD" id="cd06261">
    <property type="entry name" value="TM_PBP2"/>
    <property type="match status" value="1"/>
</dbReference>
<evidence type="ECO:0000256" key="2">
    <source>
        <dbReference type="ARBA" id="ARBA00022448"/>
    </source>
</evidence>
<comment type="subcellular location">
    <subcellularLocation>
        <location evidence="1 7">Cell membrane</location>
        <topology evidence="1 7">Multi-pass membrane protein</topology>
    </subcellularLocation>
</comment>
<organism evidence="9 10">
    <name type="scientific">Paenibacillus mendelii</name>
    <dbReference type="NCBI Taxonomy" id="206163"/>
    <lineage>
        <taxon>Bacteria</taxon>
        <taxon>Bacillati</taxon>
        <taxon>Bacillota</taxon>
        <taxon>Bacilli</taxon>
        <taxon>Bacillales</taxon>
        <taxon>Paenibacillaceae</taxon>
        <taxon>Paenibacillus</taxon>
    </lineage>
</organism>
<feature type="transmembrane region" description="Helical" evidence="7">
    <location>
        <begin position="188"/>
        <end position="208"/>
    </location>
</feature>
<evidence type="ECO:0000256" key="1">
    <source>
        <dbReference type="ARBA" id="ARBA00004651"/>
    </source>
</evidence>